<name>A0A432NSM0_9HYPH</name>
<dbReference type="EMBL" id="RIBW01000003">
    <property type="protein sequence ID" value="RUM02376.1"/>
    <property type="molecule type" value="Genomic_DNA"/>
</dbReference>
<proteinExistence type="inferred from homology"/>
<gene>
    <name evidence="6" type="ORF">EEQ99_11570</name>
</gene>
<dbReference type="PROSITE" id="PS50931">
    <property type="entry name" value="HTH_LYSR"/>
    <property type="match status" value="1"/>
</dbReference>
<protein>
    <submittedName>
        <fullName evidence="6">LysR family transcriptional regulator</fullName>
    </submittedName>
</protein>
<dbReference type="PRINTS" id="PR00039">
    <property type="entry name" value="HTHLYSR"/>
</dbReference>
<evidence type="ECO:0000256" key="1">
    <source>
        <dbReference type="ARBA" id="ARBA00009437"/>
    </source>
</evidence>
<evidence type="ECO:0000313" key="7">
    <source>
        <dbReference type="Proteomes" id="UP000273611"/>
    </source>
</evidence>
<evidence type="ECO:0000256" key="4">
    <source>
        <dbReference type="ARBA" id="ARBA00023163"/>
    </source>
</evidence>
<keyword evidence="3" id="KW-0238">DNA-binding</keyword>
<dbReference type="AlphaFoldDB" id="A0A432NSM0"/>
<evidence type="ECO:0000259" key="5">
    <source>
        <dbReference type="PROSITE" id="PS50931"/>
    </source>
</evidence>
<dbReference type="PANTHER" id="PTHR30126:SF2">
    <property type="entry name" value="HTH-TYPE TRANSCRIPTIONAL REGULATOR YJIE"/>
    <property type="match status" value="1"/>
</dbReference>
<dbReference type="Proteomes" id="UP000273611">
    <property type="component" value="Unassembled WGS sequence"/>
</dbReference>
<dbReference type="SUPFAM" id="SSF46785">
    <property type="entry name" value="Winged helix' DNA-binding domain"/>
    <property type="match status" value="1"/>
</dbReference>
<keyword evidence="4" id="KW-0804">Transcription</keyword>
<feature type="domain" description="HTH lysR-type" evidence="5">
    <location>
        <begin position="1"/>
        <end position="58"/>
    </location>
</feature>
<dbReference type="GO" id="GO:0000976">
    <property type="term" value="F:transcription cis-regulatory region binding"/>
    <property type="evidence" value="ECO:0007669"/>
    <property type="project" value="TreeGrafter"/>
</dbReference>
<dbReference type="Pfam" id="PF03466">
    <property type="entry name" value="LysR_substrate"/>
    <property type="match status" value="1"/>
</dbReference>
<evidence type="ECO:0000256" key="2">
    <source>
        <dbReference type="ARBA" id="ARBA00023015"/>
    </source>
</evidence>
<dbReference type="Gene3D" id="1.10.10.10">
    <property type="entry name" value="Winged helix-like DNA-binding domain superfamily/Winged helix DNA-binding domain"/>
    <property type="match status" value="1"/>
</dbReference>
<evidence type="ECO:0000256" key="3">
    <source>
        <dbReference type="ARBA" id="ARBA00023125"/>
    </source>
</evidence>
<comment type="similarity">
    <text evidence="1">Belongs to the LysR transcriptional regulatory family.</text>
</comment>
<dbReference type="PANTHER" id="PTHR30126">
    <property type="entry name" value="HTH-TYPE TRANSCRIPTIONAL REGULATOR"/>
    <property type="match status" value="1"/>
</dbReference>
<dbReference type="InterPro" id="IPR036388">
    <property type="entry name" value="WH-like_DNA-bd_sf"/>
</dbReference>
<dbReference type="InterPro" id="IPR000847">
    <property type="entry name" value="LysR_HTH_N"/>
</dbReference>
<organism evidence="6 7">
    <name type="scientific">Rhizobium anhuiense</name>
    <dbReference type="NCBI Taxonomy" id="1184720"/>
    <lineage>
        <taxon>Bacteria</taxon>
        <taxon>Pseudomonadati</taxon>
        <taxon>Pseudomonadota</taxon>
        <taxon>Alphaproteobacteria</taxon>
        <taxon>Hyphomicrobiales</taxon>
        <taxon>Rhizobiaceae</taxon>
        <taxon>Rhizobium/Agrobacterium group</taxon>
        <taxon>Rhizobium</taxon>
    </lineage>
</organism>
<comment type="caution">
    <text evidence="6">The sequence shown here is derived from an EMBL/GenBank/DDBJ whole genome shotgun (WGS) entry which is preliminary data.</text>
</comment>
<dbReference type="GO" id="GO:0003700">
    <property type="term" value="F:DNA-binding transcription factor activity"/>
    <property type="evidence" value="ECO:0007669"/>
    <property type="project" value="InterPro"/>
</dbReference>
<dbReference type="Pfam" id="PF00126">
    <property type="entry name" value="HTH_1"/>
    <property type="match status" value="1"/>
</dbReference>
<dbReference type="RefSeq" id="WP_127430441.1">
    <property type="nucleotide sequence ID" value="NZ_BMFI01000004.1"/>
</dbReference>
<dbReference type="InterPro" id="IPR036390">
    <property type="entry name" value="WH_DNA-bd_sf"/>
</dbReference>
<evidence type="ECO:0000313" key="6">
    <source>
        <dbReference type="EMBL" id="RUM02376.1"/>
    </source>
</evidence>
<accession>A0A432NSM0</accession>
<reference evidence="6 7" key="1">
    <citation type="journal article" date="2015" name="Int. J. Syst. Evol. Microbiol.">
        <title>Rhizobium anhuiense sp. nov., isolated from effective nodules of Vicia faba and Pisum sativum.</title>
        <authorList>
            <person name="Zhang Y.J."/>
            <person name="Zheng W.T."/>
            <person name="Everall I."/>
            <person name="Young J.P."/>
            <person name="Zhang X.X."/>
            <person name="Tian C.F."/>
            <person name="Sui X.H."/>
            <person name="Wang E.T."/>
            <person name="Chen W.X."/>
        </authorList>
    </citation>
    <scope>NUCLEOTIDE SEQUENCE [LARGE SCALE GENOMIC DNA]</scope>
    <source>
        <strain evidence="6 7">CCBAU 23252</strain>
    </source>
</reference>
<dbReference type="InterPro" id="IPR005119">
    <property type="entry name" value="LysR_subst-bd"/>
</dbReference>
<keyword evidence="2" id="KW-0805">Transcription regulation</keyword>
<sequence length="298" mass="33037">METAWLADLQALAETLNFSRAAERRNITQPAFGRRIKALEEWCGWELVDRSTHRLKLTPAGELMLEAASDITARLERAARDLAQIKAATSTVTFAATHALSFIFLPSWIQGLGHSAAAMPIRLLSDNMNECEKIMLEGRAQFLLCHYQENSGIRLDMQNYRHVVLDADRLVPVCARKKDGEPLYSLTGATGVPLLAFEEKSGMGRILAANLSQRMQSLRLDTVFTSHLAMALKALAIEAKGVAWIPLSLAKDETGPGGRLAFAGSEEWAVDVQIVLMRPRARMTEIAESFWKLVCSRD</sequence>
<dbReference type="SUPFAM" id="SSF53850">
    <property type="entry name" value="Periplasmic binding protein-like II"/>
    <property type="match status" value="1"/>
</dbReference>